<organism evidence="16">
    <name type="scientific">Sesamum calycinum</name>
    <dbReference type="NCBI Taxonomy" id="2727403"/>
    <lineage>
        <taxon>Eukaryota</taxon>
        <taxon>Viridiplantae</taxon>
        <taxon>Streptophyta</taxon>
        <taxon>Embryophyta</taxon>
        <taxon>Tracheophyta</taxon>
        <taxon>Spermatophyta</taxon>
        <taxon>Magnoliopsida</taxon>
        <taxon>eudicotyledons</taxon>
        <taxon>Gunneridae</taxon>
        <taxon>Pentapetalae</taxon>
        <taxon>asterids</taxon>
        <taxon>lamiids</taxon>
        <taxon>Lamiales</taxon>
        <taxon>Pedaliaceae</taxon>
        <taxon>Sesamum</taxon>
    </lineage>
</organism>
<dbReference type="SMART" id="SM00220">
    <property type="entry name" value="S_TKc"/>
    <property type="match status" value="2"/>
</dbReference>
<feature type="region of interest" description="Disordered" evidence="13">
    <location>
        <begin position="774"/>
        <end position="820"/>
    </location>
</feature>
<feature type="domain" description="Protein kinase" evidence="15">
    <location>
        <begin position="463"/>
        <end position="741"/>
    </location>
</feature>
<evidence type="ECO:0000256" key="7">
    <source>
        <dbReference type="ARBA" id="ARBA00022777"/>
    </source>
</evidence>
<evidence type="ECO:0000256" key="5">
    <source>
        <dbReference type="ARBA" id="ARBA00022692"/>
    </source>
</evidence>
<dbReference type="PROSITE" id="PS00108">
    <property type="entry name" value="PROTEIN_KINASE_ST"/>
    <property type="match status" value="1"/>
</dbReference>
<comment type="subcellular location">
    <subcellularLocation>
        <location evidence="1">Membrane</location>
        <topology evidence="1">Single-pass membrane protein</topology>
    </subcellularLocation>
</comment>
<dbReference type="InterPro" id="IPR000719">
    <property type="entry name" value="Prot_kinase_dom"/>
</dbReference>
<keyword evidence="11 16" id="KW-0675">Receptor</keyword>
<dbReference type="InterPro" id="IPR052101">
    <property type="entry name" value="Plant_StressResp_Kinase"/>
</dbReference>
<keyword evidence="3" id="KW-0597">Phosphoprotein</keyword>
<dbReference type="PROSITE" id="PS00107">
    <property type="entry name" value="PROTEIN_KINASE_ATP"/>
    <property type="match status" value="2"/>
</dbReference>
<keyword evidence="9" id="KW-1133">Transmembrane helix</keyword>
<dbReference type="PANTHER" id="PTHR47983:SF49">
    <property type="entry name" value="RECEPTOR-LIKE CYTOPLASMIC KINASE 1"/>
    <property type="match status" value="1"/>
</dbReference>
<dbReference type="Gene3D" id="1.10.510.10">
    <property type="entry name" value="Transferase(Phosphotransferase) domain 1"/>
    <property type="match status" value="2"/>
</dbReference>
<keyword evidence="5" id="KW-0812">Transmembrane</keyword>
<evidence type="ECO:0000256" key="9">
    <source>
        <dbReference type="ARBA" id="ARBA00022989"/>
    </source>
</evidence>
<dbReference type="CDD" id="cd14066">
    <property type="entry name" value="STKc_IRAK"/>
    <property type="match status" value="1"/>
</dbReference>
<protein>
    <submittedName>
        <fullName evidence="16">Receptor-like protein kinase</fullName>
    </submittedName>
</protein>
<evidence type="ECO:0000256" key="13">
    <source>
        <dbReference type="SAM" id="MobiDB-lite"/>
    </source>
</evidence>
<accession>A0AAW2LSZ0</accession>
<dbReference type="GO" id="GO:0016020">
    <property type="term" value="C:membrane"/>
    <property type="evidence" value="ECO:0007669"/>
    <property type="project" value="UniProtKB-SubCell"/>
</dbReference>
<evidence type="ECO:0000256" key="6">
    <source>
        <dbReference type="ARBA" id="ARBA00022741"/>
    </source>
</evidence>
<reference evidence="16" key="1">
    <citation type="submission" date="2020-06" db="EMBL/GenBank/DDBJ databases">
        <authorList>
            <person name="Li T."/>
            <person name="Hu X."/>
            <person name="Zhang T."/>
            <person name="Song X."/>
            <person name="Zhang H."/>
            <person name="Dai N."/>
            <person name="Sheng W."/>
            <person name="Hou X."/>
            <person name="Wei L."/>
        </authorList>
    </citation>
    <scope>NUCLEOTIDE SEQUENCE</scope>
    <source>
        <strain evidence="16">KEN8</strain>
        <tissue evidence="16">Leaf</tissue>
    </source>
</reference>
<gene>
    <name evidence="16" type="ORF">Scaly_2486200</name>
</gene>
<feature type="compositionally biased region" description="Basic and acidic residues" evidence="13">
    <location>
        <begin position="795"/>
        <end position="815"/>
    </location>
</feature>
<dbReference type="FunFam" id="1.10.510.10:FF:000146">
    <property type="entry name" value="LRR receptor-like serine/threonine-protein kinase IOS1"/>
    <property type="match status" value="1"/>
</dbReference>
<feature type="signal peptide" evidence="14">
    <location>
        <begin position="1"/>
        <end position="21"/>
    </location>
</feature>
<feature type="binding site" evidence="12">
    <location>
        <position position="903"/>
    </location>
    <ligand>
        <name>ATP</name>
        <dbReference type="ChEBI" id="CHEBI:30616"/>
    </ligand>
</feature>
<feature type="binding site" evidence="12">
    <location>
        <position position="492"/>
    </location>
    <ligand>
        <name>ATP</name>
        <dbReference type="ChEBI" id="CHEBI:30616"/>
    </ligand>
</feature>
<dbReference type="InterPro" id="IPR017441">
    <property type="entry name" value="Protein_kinase_ATP_BS"/>
</dbReference>
<feature type="chain" id="PRO_5043845140" evidence="14">
    <location>
        <begin position="22"/>
        <end position="1128"/>
    </location>
</feature>
<dbReference type="SUPFAM" id="SSF56112">
    <property type="entry name" value="Protein kinase-like (PK-like)"/>
    <property type="match status" value="2"/>
</dbReference>
<evidence type="ECO:0000256" key="4">
    <source>
        <dbReference type="ARBA" id="ARBA00022679"/>
    </source>
</evidence>
<dbReference type="PANTHER" id="PTHR47983">
    <property type="entry name" value="PTO-INTERACTING PROTEIN 1-LIKE"/>
    <property type="match status" value="1"/>
</dbReference>
<evidence type="ECO:0000256" key="10">
    <source>
        <dbReference type="ARBA" id="ARBA00023136"/>
    </source>
</evidence>
<keyword evidence="8 12" id="KW-0067">ATP-binding</keyword>
<dbReference type="PROSITE" id="PS50011">
    <property type="entry name" value="PROTEIN_KINASE_DOM"/>
    <property type="match status" value="2"/>
</dbReference>
<dbReference type="GO" id="GO:0005524">
    <property type="term" value="F:ATP binding"/>
    <property type="evidence" value="ECO:0007669"/>
    <property type="project" value="UniProtKB-UniRule"/>
</dbReference>
<evidence type="ECO:0000256" key="3">
    <source>
        <dbReference type="ARBA" id="ARBA00022553"/>
    </source>
</evidence>
<keyword evidence="7 16" id="KW-0418">Kinase</keyword>
<name>A0AAW2LSZ0_9LAMI</name>
<feature type="domain" description="Protein kinase" evidence="15">
    <location>
        <begin position="874"/>
        <end position="1128"/>
    </location>
</feature>
<dbReference type="InterPro" id="IPR001245">
    <property type="entry name" value="Ser-Thr/Tyr_kinase_cat_dom"/>
</dbReference>
<evidence type="ECO:0000256" key="8">
    <source>
        <dbReference type="ARBA" id="ARBA00022840"/>
    </source>
</evidence>
<dbReference type="Gene3D" id="3.30.200.20">
    <property type="entry name" value="Phosphorylase Kinase, domain 1"/>
    <property type="match status" value="2"/>
</dbReference>
<dbReference type="InterPro" id="IPR008271">
    <property type="entry name" value="Ser/Thr_kinase_AS"/>
</dbReference>
<evidence type="ECO:0000256" key="11">
    <source>
        <dbReference type="ARBA" id="ARBA00023170"/>
    </source>
</evidence>
<keyword evidence="10" id="KW-0472">Membrane</keyword>
<evidence type="ECO:0000256" key="1">
    <source>
        <dbReference type="ARBA" id="ARBA00004167"/>
    </source>
</evidence>
<dbReference type="InterPro" id="IPR011009">
    <property type="entry name" value="Kinase-like_dom_sf"/>
</dbReference>
<dbReference type="AlphaFoldDB" id="A0AAW2LSZ0"/>
<dbReference type="FunFam" id="2.60.120.430:FF:000003">
    <property type="entry name" value="FERONIA receptor-like kinase"/>
    <property type="match status" value="1"/>
</dbReference>
<comment type="caution">
    <text evidence="16">The sequence shown here is derived from an EMBL/GenBank/DDBJ whole genome shotgun (WGS) entry which is preliminary data.</text>
</comment>
<feature type="region of interest" description="Disordered" evidence="13">
    <location>
        <begin position="744"/>
        <end position="763"/>
    </location>
</feature>
<evidence type="ECO:0000313" key="16">
    <source>
        <dbReference type="EMBL" id="KAL0321898.1"/>
    </source>
</evidence>
<evidence type="ECO:0000256" key="14">
    <source>
        <dbReference type="SAM" id="SignalP"/>
    </source>
</evidence>
<dbReference type="GO" id="GO:0004674">
    <property type="term" value="F:protein serine/threonine kinase activity"/>
    <property type="evidence" value="ECO:0007669"/>
    <property type="project" value="UniProtKB-KW"/>
</dbReference>
<dbReference type="Pfam" id="PF07714">
    <property type="entry name" value="PK_Tyr_Ser-Thr"/>
    <property type="match status" value="2"/>
</dbReference>
<keyword evidence="6 12" id="KW-0547">Nucleotide-binding</keyword>
<sequence>MNLHPVSIALLFFCLINTLIASSNDPAHFTGDVSINCGSTGLSAARNGREWLGDMHPKLSSLLQIKGSSTTSTLAHNLIPASDPVPHKTARLSRSWFAYAFQVNPGQKILRLHFNPAPYRGFRRLKDLFNVEAGRFTLLSNFSASVAADALGVSSFVREFCVNVEESRQLKVIFTSATASQSIDVYAFINGIEIISVPAGLSYFHGREVGAQVVGKSVVFVDSSTALEVISRVNIKQDSVSSPAGDDIVDLFGMWEMVPKREANKISNIIWRTSVDVGFRYLVRLHFSESGLKMVSGGLEVHINGLIVNADIDIVGERDDESSVPWFRDFIVMMKGCKEEGKRDLLIRLQSNDEFLDGHRPLKGFEIMKLSNLYNSLASPNPSPSAQDSSHSAIQLLLQVLGHRNASATIAVAIICMVSVIVHVLRQIWEADGTEEETMPSARAERLCRRFSLAEIHLATRNFSDAHLIGKGGFGKVYKGLIDNGRHTVAIKRLKSDSRQGAHEFLTEIETLTELRHVNLVSLIGYCNEHGEMILVYEYMPSGTLADHLYKLARKSNSDSSLTWKQRLSICIGAGRGLDYLHTGNSLIHRDVKASNILLDENFIAKVSDFGLARHLTRGKSQTHVSTKVKGTFGYFDPTYFTTGKLTRKSDTYAFGVVLLEVLSGRAVVDPSVAANEQILTNWARENISKGEAYMIVDSHLRGEISEDSLKVFVEIAERCLHDEPRKRPTMAQVVLQLEFALEEQERSKSTAPDGMTNQADDDMKLSPIEETNSLDSTRQLASPDVQNITPPPEEQPKEKVADTEPPTQRKDGRKATSHKPSRFWQWDAFWNRIRPSGNRVSETPQKEKQTTDMLSIDVPAIPTDKIMEITDHFGHKNFIGEGSYGRVYRGVLISGQEAAIKKLDSSYQPDQEFLAQVAIVSRLKHENVIKLLGYCVDGDLRVLAYEYAPDSSLHNILHGMKGVRGAMPGAVLSWEQRVKIAVGAARGLEYIHEKGQIHCNISSSNVLLFDNCNVAKIGDSDLSNGAIDMVACLQSTRVIGTFGYHAPEYAMTGLLSWRSDVYSFGVVLLELLAGRKPVDQTLPRGQQSLVTWAMPKLSDKRRLKQCVDARLTGNYPPNAVAKVDHLL</sequence>
<evidence type="ECO:0000256" key="12">
    <source>
        <dbReference type="PROSITE-ProRule" id="PRU10141"/>
    </source>
</evidence>
<keyword evidence="2" id="KW-0723">Serine/threonine-protein kinase</keyword>
<proteinExistence type="predicted"/>
<keyword evidence="4" id="KW-0808">Transferase</keyword>
<dbReference type="EMBL" id="JACGWM010000016">
    <property type="protein sequence ID" value="KAL0321898.1"/>
    <property type="molecule type" value="Genomic_DNA"/>
</dbReference>
<feature type="compositionally biased region" description="Polar residues" evidence="13">
    <location>
        <begin position="774"/>
        <end position="789"/>
    </location>
</feature>
<evidence type="ECO:0000256" key="2">
    <source>
        <dbReference type="ARBA" id="ARBA00022527"/>
    </source>
</evidence>
<reference evidence="16" key="2">
    <citation type="journal article" date="2024" name="Plant">
        <title>Genomic evolution and insights into agronomic trait innovations of Sesamum species.</title>
        <authorList>
            <person name="Miao H."/>
            <person name="Wang L."/>
            <person name="Qu L."/>
            <person name="Liu H."/>
            <person name="Sun Y."/>
            <person name="Le M."/>
            <person name="Wang Q."/>
            <person name="Wei S."/>
            <person name="Zheng Y."/>
            <person name="Lin W."/>
            <person name="Duan Y."/>
            <person name="Cao H."/>
            <person name="Xiong S."/>
            <person name="Wang X."/>
            <person name="Wei L."/>
            <person name="Li C."/>
            <person name="Ma Q."/>
            <person name="Ju M."/>
            <person name="Zhao R."/>
            <person name="Li G."/>
            <person name="Mu C."/>
            <person name="Tian Q."/>
            <person name="Mei H."/>
            <person name="Zhang T."/>
            <person name="Gao T."/>
            <person name="Zhang H."/>
        </authorList>
    </citation>
    <scope>NUCLEOTIDE SEQUENCE</scope>
    <source>
        <strain evidence="16">KEN8</strain>
    </source>
</reference>
<dbReference type="FunFam" id="3.30.200.20:FF:000039">
    <property type="entry name" value="receptor-like protein kinase FERONIA"/>
    <property type="match status" value="1"/>
</dbReference>
<dbReference type="Gene3D" id="2.60.120.430">
    <property type="entry name" value="Galactose-binding lectin"/>
    <property type="match status" value="1"/>
</dbReference>
<evidence type="ECO:0000259" key="15">
    <source>
        <dbReference type="PROSITE" id="PS50011"/>
    </source>
</evidence>
<keyword evidence="14" id="KW-0732">Signal</keyword>